<dbReference type="PANTHER" id="PTHR12326">
    <property type="entry name" value="PLECKSTRIN HOMOLOGY DOMAIN CONTAINING PROTEIN"/>
    <property type="match status" value="1"/>
</dbReference>
<dbReference type="InterPro" id="IPR051366">
    <property type="entry name" value="DEF8"/>
</dbReference>
<reference evidence="8" key="1">
    <citation type="submission" date="2022-11" db="UniProtKB">
        <authorList>
            <consortium name="WormBaseParasite"/>
        </authorList>
    </citation>
    <scope>IDENTIFICATION</scope>
</reference>
<protein>
    <submittedName>
        <fullName evidence="8">Phorbol-ester/DAG-type domain-containing protein</fullName>
    </submittedName>
</protein>
<dbReference type="PROSITE" id="PS50081">
    <property type="entry name" value="ZF_DAG_PE_2"/>
    <property type="match status" value="1"/>
</dbReference>
<organism evidence="7 8">
    <name type="scientific">Romanomermis culicivorax</name>
    <name type="common">Nematode worm</name>
    <dbReference type="NCBI Taxonomy" id="13658"/>
    <lineage>
        <taxon>Eukaryota</taxon>
        <taxon>Metazoa</taxon>
        <taxon>Ecdysozoa</taxon>
        <taxon>Nematoda</taxon>
        <taxon>Enoplea</taxon>
        <taxon>Dorylaimia</taxon>
        <taxon>Mermithida</taxon>
        <taxon>Mermithoidea</taxon>
        <taxon>Mermithidae</taxon>
        <taxon>Romanomermis</taxon>
    </lineage>
</organism>
<dbReference type="SMART" id="SM00109">
    <property type="entry name" value="C1"/>
    <property type="match status" value="1"/>
</dbReference>
<name>A0A915KNQ4_ROMCU</name>
<dbReference type="SUPFAM" id="SSF57889">
    <property type="entry name" value="Cysteine-rich domain"/>
    <property type="match status" value="1"/>
</dbReference>
<dbReference type="AlphaFoldDB" id="A0A915KNQ4"/>
<dbReference type="GO" id="GO:0008270">
    <property type="term" value="F:zinc ion binding"/>
    <property type="evidence" value="ECO:0007669"/>
    <property type="project" value="UniProtKB-KW"/>
</dbReference>
<feature type="domain" description="Phorbol-ester/DAG-type" evidence="6">
    <location>
        <begin position="75"/>
        <end position="130"/>
    </location>
</feature>
<keyword evidence="3" id="KW-0863">Zinc-finger</keyword>
<sequence length="222" mass="25925">MKSDVDQEILESKKRELELSIDSCKELILQNFQNNDEDAQQKNTLLVKELIELRKNLHELREGDDLDTGNIRCCGHKFLVKNRRESLVAANRFCDKCGQIIWSILQPFYQCKYCGYYCHPKCLGVVTRTCAYVKANEETTYELTICPEKGLGDQKYRCADCKTKLNIDPDDMQFANPRICDYDGRYYCPVCHWGDTAVIPARVIRNWDFELKYVRKTKLPVI</sequence>
<dbReference type="InterPro" id="IPR002219">
    <property type="entry name" value="PKC_DAG/PE"/>
</dbReference>
<dbReference type="CDD" id="cd20819">
    <property type="entry name" value="C1_DEF8"/>
    <property type="match status" value="1"/>
</dbReference>
<keyword evidence="2" id="KW-0677">Repeat</keyword>
<dbReference type="Pfam" id="PF00130">
    <property type="entry name" value="C1_1"/>
    <property type="match status" value="1"/>
</dbReference>
<dbReference type="Pfam" id="PF13901">
    <property type="entry name" value="RH_dom"/>
    <property type="match status" value="1"/>
</dbReference>
<keyword evidence="1" id="KW-0479">Metal-binding</keyword>
<keyword evidence="7" id="KW-1185">Reference proteome</keyword>
<evidence type="ECO:0000256" key="3">
    <source>
        <dbReference type="ARBA" id="ARBA00022771"/>
    </source>
</evidence>
<evidence type="ECO:0000259" key="6">
    <source>
        <dbReference type="PROSITE" id="PS50081"/>
    </source>
</evidence>
<dbReference type="PANTHER" id="PTHR12326:SF3">
    <property type="entry name" value="DIFFERENTIALLY EXPRESSED IN FDCP 8 HOMOLOG"/>
    <property type="match status" value="1"/>
</dbReference>
<dbReference type="Gene3D" id="3.30.60.20">
    <property type="match status" value="1"/>
</dbReference>
<dbReference type="InterPro" id="IPR046349">
    <property type="entry name" value="C1-like_sf"/>
</dbReference>
<evidence type="ECO:0000256" key="2">
    <source>
        <dbReference type="ARBA" id="ARBA00022737"/>
    </source>
</evidence>
<evidence type="ECO:0000256" key="5">
    <source>
        <dbReference type="ARBA" id="ARBA00029450"/>
    </source>
</evidence>
<keyword evidence="4" id="KW-0862">Zinc</keyword>
<evidence type="ECO:0000313" key="8">
    <source>
        <dbReference type="WBParaSite" id="nRc.2.0.1.t40416-RA"/>
    </source>
</evidence>
<comment type="similarity">
    <text evidence="5">Belongs to the DEF8 family.</text>
</comment>
<dbReference type="InterPro" id="IPR025258">
    <property type="entry name" value="RH_dom"/>
</dbReference>
<evidence type="ECO:0000256" key="1">
    <source>
        <dbReference type="ARBA" id="ARBA00022723"/>
    </source>
</evidence>
<evidence type="ECO:0000313" key="7">
    <source>
        <dbReference type="Proteomes" id="UP000887565"/>
    </source>
</evidence>
<dbReference type="InterPro" id="IPR047983">
    <property type="entry name" value="DEF8_C1"/>
</dbReference>
<proteinExistence type="inferred from homology"/>
<dbReference type="Proteomes" id="UP000887565">
    <property type="component" value="Unplaced"/>
</dbReference>
<evidence type="ECO:0000256" key="4">
    <source>
        <dbReference type="ARBA" id="ARBA00022833"/>
    </source>
</evidence>
<dbReference type="WBParaSite" id="nRc.2.0.1.t40416-RA">
    <property type="protein sequence ID" value="nRc.2.0.1.t40416-RA"/>
    <property type="gene ID" value="nRc.2.0.1.g40416"/>
</dbReference>
<accession>A0A915KNQ4</accession>